<dbReference type="GO" id="GO:0003700">
    <property type="term" value="F:DNA-binding transcription factor activity"/>
    <property type="evidence" value="ECO:0007669"/>
    <property type="project" value="TreeGrafter"/>
</dbReference>
<dbReference type="PANTHER" id="PTHR30136:SF24">
    <property type="entry name" value="HTH-TYPE TRANSCRIPTIONAL REPRESSOR ALLR"/>
    <property type="match status" value="1"/>
</dbReference>
<dbReference type="InterPro" id="IPR050707">
    <property type="entry name" value="HTH_MetabolicPath_Reg"/>
</dbReference>
<dbReference type="PANTHER" id="PTHR30136">
    <property type="entry name" value="HELIX-TURN-HELIX TRANSCRIPTIONAL REGULATOR, ICLR FAMILY"/>
    <property type="match status" value="1"/>
</dbReference>
<dbReference type="GO" id="GO:0045892">
    <property type="term" value="P:negative regulation of DNA-templated transcription"/>
    <property type="evidence" value="ECO:0007669"/>
    <property type="project" value="TreeGrafter"/>
</dbReference>
<dbReference type="InterPro" id="IPR036388">
    <property type="entry name" value="WH-like_DNA-bd_sf"/>
</dbReference>
<proteinExistence type="predicted"/>
<feature type="domain" description="IclR-ED" evidence="5">
    <location>
        <begin position="65"/>
        <end position="238"/>
    </location>
</feature>
<dbReference type="SUPFAM" id="SSF46785">
    <property type="entry name" value="Winged helix' DNA-binding domain"/>
    <property type="match status" value="1"/>
</dbReference>
<dbReference type="Proteomes" id="UP000198994">
    <property type="component" value="Unassembled WGS sequence"/>
</dbReference>
<evidence type="ECO:0000313" key="6">
    <source>
        <dbReference type="EMBL" id="SDF27284.1"/>
    </source>
</evidence>
<sequence length="238" mass="25678">MVQSVARATDILDSIAHAGGAAHLNDIAAATGLKTTTAHNILKALQTAGYVRRRAGDTRYHLGDRILNLARVAGDDDALRHSLRPALEAMATETSETVFLAVPSGDEVYFLDAIESTRALKAASQRGHREPMAGSAIGLLFLAFIPALRRRMFDTHADRIGPGIAAEIEAIAERGYALDRENWMPGLNCIAIPWRDEGEIRAGFGLAGPSSRLTASRLKEMAELMQKIASETDGRYEG</sequence>
<evidence type="ECO:0000256" key="2">
    <source>
        <dbReference type="ARBA" id="ARBA00023125"/>
    </source>
</evidence>
<keyword evidence="1" id="KW-0805">Transcription regulation</keyword>
<dbReference type="InterPro" id="IPR036390">
    <property type="entry name" value="WH_DNA-bd_sf"/>
</dbReference>
<name>A0A1G7JR59_9RHOB</name>
<dbReference type="PROSITE" id="PS51077">
    <property type="entry name" value="HTH_ICLR"/>
    <property type="match status" value="1"/>
</dbReference>
<dbReference type="AlphaFoldDB" id="A0A1G7JR59"/>
<keyword evidence="3" id="KW-0804">Transcription</keyword>
<gene>
    <name evidence="6" type="ORF">SAMN04488105_1166</name>
</gene>
<dbReference type="EMBL" id="FNAV01000016">
    <property type="protein sequence ID" value="SDF27284.1"/>
    <property type="molecule type" value="Genomic_DNA"/>
</dbReference>
<dbReference type="Gene3D" id="3.30.450.40">
    <property type="match status" value="1"/>
</dbReference>
<protein>
    <submittedName>
        <fullName evidence="6">Transcriptional regulator, IclR family</fullName>
    </submittedName>
</protein>
<accession>A0A1G7JR59</accession>
<evidence type="ECO:0000259" key="4">
    <source>
        <dbReference type="PROSITE" id="PS51077"/>
    </source>
</evidence>
<dbReference type="InterPro" id="IPR005471">
    <property type="entry name" value="Tscrpt_reg_IclR_N"/>
</dbReference>
<dbReference type="InterPro" id="IPR029016">
    <property type="entry name" value="GAF-like_dom_sf"/>
</dbReference>
<evidence type="ECO:0000259" key="5">
    <source>
        <dbReference type="PROSITE" id="PS51078"/>
    </source>
</evidence>
<evidence type="ECO:0000313" key="7">
    <source>
        <dbReference type="Proteomes" id="UP000198994"/>
    </source>
</evidence>
<organism evidence="6 7">
    <name type="scientific">Salipiger thiooxidans</name>
    <dbReference type="NCBI Taxonomy" id="282683"/>
    <lineage>
        <taxon>Bacteria</taxon>
        <taxon>Pseudomonadati</taxon>
        <taxon>Pseudomonadota</taxon>
        <taxon>Alphaproteobacteria</taxon>
        <taxon>Rhodobacterales</taxon>
        <taxon>Roseobacteraceae</taxon>
        <taxon>Salipiger</taxon>
    </lineage>
</organism>
<evidence type="ECO:0000256" key="3">
    <source>
        <dbReference type="ARBA" id="ARBA00023163"/>
    </source>
</evidence>
<dbReference type="SUPFAM" id="SSF55781">
    <property type="entry name" value="GAF domain-like"/>
    <property type="match status" value="1"/>
</dbReference>
<dbReference type="PROSITE" id="PS51078">
    <property type="entry name" value="ICLR_ED"/>
    <property type="match status" value="1"/>
</dbReference>
<feature type="domain" description="HTH iclR-type" evidence="4">
    <location>
        <begin position="2"/>
        <end position="64"/>
    </location>
</feature>
<dbReference type="Pfam" id="PF01614">
    <property type="entry name" value="IclR_C"/>
    <property type="match status" value="1"/>
</dbReference>
<dbReference type="FunFam" id="1.10.10.10:FF:000056">
    <property type="entry name" value="IclR family transcriptional regulator"/>
    <property type="match status" value="1"/>
</dbReference>
<dbReference type="GO" id="GO:0003677">
    <property type="term" value="F:DNA binding"/>
    <property type="evidence" value="ECO:0007669"/>
    <property type="project" value="UniProtKB-KW"/>
</dbReference>
<reference evidence="7" key="1">
    <citation type="submission" date="2016-10" db="EMBL/GenBank/DDBJ databases">
        <authorList>
            <person name="Varghese N."/>
            <person name="Submissions S."/>
        </authorList>
    </citation>
    <scope>NUCLEOTIDE SEQUENCE [LARGE SCALE GENOMIC DNA]</scope>
    <source>
        <strain evidence="7">DSM 10146</strain>
    </source>
</reference>
<dbReference type="STRING" id="282683.SAMN04488105_1166"/>
<dbReference type="Pfam" id="PF09339">
    <property type="entry name" value="HTH_IclR"/>
    <property type="match status" value="1"/>
</dbReference>
<dbReference type="InterPro" id="IPR014757">
    <property type="entry name" value="Tscrpt_reg_IclR_C"/>
</dbReference>
<dbReference type="SMART" id="SM00346">
    <property type="entry name" value="HTH_ICLR"/>
    <property type="match status" value="1"/>
</dbReference>
<evidence type="ECO:0000256" key="1">
    <source>
        <dbReference type="ARBA" id="ARBA00023015"/>
    </source>
</evidence>
<dbReference type="RefSeq" id="WP_207545870.1">
    <property type="nucleotide sequence ID" value="NZ_FNAV01000016.1"/>
</dbReference>
<dbReference type="Gene3D" id="1.10.10.10">
    <property type="entry name" value="Winged helix-like DNA-binding domain superfamily/Winged helix DNA-binding domain"/>
    <property type="match status" value="1"/>
</dbReference>
<keyword evidence="2" id="KW-0238">DNA-binding</keyword>
<keyword evidence="7" id="KW-1185">Reference proteome</keyword>